<name>A0A2S1WLQ6_ACIBA</name>
<accession>A0A2S1WLQ6</accession>
<evidence type="ECO:0000256" key="1">
    <source>
        <dbReference type="ARBA" id="ARBA00022679"/>
    </source>
</evidence>
<dbReference type="EMBL" id="MG867726">
    <property type="protein sequence ID" value="AWJ68083.1"/>
    <property type="molecule type" value="Genomic_DNA"/>
</dbReference>
<dbReference type="GO" id="GO:0009103">
    <property type="term" value="P:lipopolysaccharide biosynthetic process"/>
    <property type="evidence" value="ECO:0007669"/>
    <property type="project" value="TreeGrafter"/>
</dbReference>
<gene>
    <name evidence="3" type="primary">gtr19</name>
</gene>
<feature type="domain" description="Glycosyl transferase family 1" evidence="2">
    <location>
        <begin position="188"/>
        <end position="353"/>
    </location>
</feature>
<protein>
    <submittedName>
        <fullName evidence="3">Gtr19</fullName>
    </submittedName>
</protein>
<dbReference type="InterPro" id="IPR001296">
    <property type="entry name" value="Glyco_trans_1"/>
</dbReference>
<dbReference type="PANTHER" id="PTHR46401">
    <property type="entry name" value="GLYCOSYLTRANSFERASE WBBK-RELATED"/>
    <property type="match status" value="1"/>
</dbReference>
<organism evidence="3">
    <name type="scientific">Acinetobacter baumannii</name>
    <dbReference type="NCBI Taxonomy" id="470"/>
    <lineage>
        <taxon>Bacteria</taxon>
        <taxon>Pseudomonadati</taxon>
        <taxon>Pseudomonadota</taxon>
        <taxon>Gammaproteobacteria</taxon>
        <taxon>Moraxellales</taxon>
        <taxon>Moraxellaceae</taxon>
        <taxon>Acinetobacter</taxon>
        <taxon>Acinetobacter calcoaceticus/baumannii complex</taxon>
    </lineage>
</organism>
<dbReference type="Pfam" id="PF00534">
    <property type="entry name" value="Glycos_transf_1"/>
    <property type="match status" value="1"/>
</dbReference>
<evidence type="ECO:0000313" key="3">
    <source>
        <dbReference type="EMBL" id="AWJ68083.1"/>
    </source>
</evidence>
<reference evidence="3" key="1">
    <citation type="submission" date="2018-01" db="EMBL/GenBank/DDBJ databases">
        <title>Structure and gene cluster of the K54 capsular polysaccharide of Acinetobacter baumannii RCH52 containing 5,7-di-N-acetyllegionaminic acid.</title>
        <authorList>
            <person name="Kasimova A.A."/>
            <person name="Kenyon J.J."/>
            <person name="Shashkov A.S."/>
            <person name="Shneider M.M."/>
            <person name="Arbatsky N.P."/>
            <person name="Popova A.V."/>
            <person name="Miroshnikov K.V."/>
            <person name="Hall R.M."/>
            <person name="Knirel Y.A."/>
        </authorList>
    </citation>
    <scope>NUCLEOTIDE SEQUENCE</scope>
    <source>
        <strain evidence="3">RCH52</strain>
    </source>
</reference>
<keyword evidence="1" id="KW-0808">Transferase</keyword>
<dbReference type="Gene3D" id="3.40.50.2000">
    <property type="entry name" value="Glycogen Phosphorylase B"/>
    <property type="match status" value="1"/>
</dbReference>
<dbReference type="GO" id="GO:0016757">
    <property type="term" value="F:glycosyltransferase activity"/>
    <property type="evidence" value="ECO:0007669"/>
    <property type="project" value="InterPro"/>
</dbReference>
<evidence type="ECO:0000259" key="2">
    <source>
        <dbReference type="Pfam" id="PF00534"/>
    </source>
</evidence>
<dbReference type="SUPFAM" id="SSF53756">
    <property type="entry name" value="UDP-Glycosyltransferase/glycogen phosphorylase"/>
    <property type="match status" value="1"/>
</dbReference>
<dbReference type="AlphaFoldDB" id="A0A2S1WLQ6"/>
<proteinExistence type="predicted"/>
<dbReference type="PANTHER" id="PTHR46401:SF2">
    <property type="entry name" value="GLYCOSYLTRANSFERASE WBBK-RELATED"/>
    <property type="match status" value="1"/>
</dbReference>
<sequence length="379" mass="43235">MGIFMKILIDSSIVSKGGGVQVALSIIENIANDKDFEVICVVNTEIDKQLSLNAKNNIKHYYVENIEPIYKKFIQGKRISLIEQKHKPDFVFVVFGPAYWKPKAKTVQGFALGKMLYEKELGVDFKEKILNLIKKKIFQWSQSYLLVETELVKAKLANYLGYSKEKIFVIGNSYSPNFKKNVLANEDRINKQKDIFQILVPGSYYPHKNLERIILSLIELRSSSHLKSKIKVLFTIPEKSSDWSNLLALAKKHNVDDLITTVGFVQNSQFAELYLQSNAIICASLVESSTAVFPEAFLANRPLLVSERPFAKELCEDAAIYFEPLDEKSIANAILELVNNEELQHLLVENGKKVLLKNYPSADQKWNLQKNLITHLYSK</sequence>